<dbReference type="OrthoDB" id="1071568at2"/>
<dbReference type="Proteomes" id="UP000278983">
    <property type="component" value="Unassembled WGS sequence"/>
</dbReference>
<evidence type="ECO:0008006" key="4">
    <source>
        <dbReference type="Google" id="ProtNLM"/>
    </source>
</evidence>
<evidence type="ECO:0000313" key="2">
    <source>
        <dbReference type="EMBL" id="RUL59461.1"/>
    </source>
</evidence>
<accession>A0A3S0RP59</accession>
<dbReference type="EMBL" id="RYYU01000001">
    <property type="protein sequence ID" value="RUL59461.1"/>
    <property type="molecule type" value="Genomic_DNA"/>
</dbReference>
<dbReference type="RefSeq" id="WP_126678619.1">
    <property type="nucleotide sequence ID" value="NZ_CAUUVU010000010.1"/>
</dbReference>
<reference evidence="2 3" key="1">
    <citation type="submission" date="2018-12" db="EMBL/GenBank/DDBJ databases">
        <title>Genome sequencing of Prevotella sp. KCOM 3155 (= JS262).</title>
        <authorList>
            <person name="Kook J.-K."/>
            <person name="Park S.-N."/>
            <person name="Lim Y.K."/>
        </authorList>
    </citation>
    <scope>NUCLEOTIDE SEQUENCE [LARGE SCALE GENOMIC DNA]</scope>
    <source>
        <strain evidence="2 3">KCOM 3155</strain>
    </source>
</reference>
<evidence type="ECO:0000313" key="3">
    <source>
        <dbReference type="Proteomes" id="UP000278983"/>
    </source>
</evidence>
<feature type="signal peptide" evidence="1">
    <location>
        <begin position="1"/>
        <end position="22"/>
    </location>
</feature>
<keyword evidence="1" id="KW-0732">Signal</keyword>
<gene>
    <name evidence="2" type="ORF">EHV08_06610</name>
</gene>
<feature type="chain" id="PRO_5018589353" description="DUF4468 domain-containing protein" evidence="1">
    <location>
        <begin position="23"/>
        <end position="276"/>
    </location>
</feature>
<keyword evidence="3" id="KW-1185">Reference proteome</keyword>
<organism evidence="2 3">
    <name type="scientific">Prevotella koreensis</name>
    <dbReference type="NCBI Taxonomy" id="2490854"/>
    <lineage>
        <taxon>Bacteria</taxon>
        <taxon>Pseudomonadati</taxon>
        <taxon>Bacteroidota</taxon>
        <taxon>Bacteroidia</taxon>
        <taxon>Bacteroidales</taxon>
        <taxon>Prevotellaceae</taxon>
        <taxon>Prevotella</taxon>
    </lineage>
</organism>
<sequence>MKQIRTFTISICLLLMPQVMLAQQNIKRAFENFINNNRVQSKESHSKTRNPETNEIVGKMDSYTFTIKASDMKLIDELKSAIRRDSEKAYSENWESAIAEDANYKRRTLMYNDKEGIVLGLEYVNYVNVNFIDEANKDFRYAYAVEWNEPEKDMVTGRIIISYARIPQFKKQEILKLDNSFDQFFSQNNINQKTKDNASHWLARFNVFRNNFMLKPNSNSAHGFVSQIYELCKNASCLDEAEVKMVTEVLEEMLKQTSDKMLRGMLQASIENIKKK</sequence>
<name>A0A3S0RP59_9BACT</name>
<proteinExistence type="predicted"/>
<dbReference type="AlphaFoldDB" id="A0A3S0RP59"/>
<evidence type="ECO:0000256" key="1">
    <source>
        <dbReference type="SAM" id="SignalP"/>
    </source>
</evidence>
<protein>
    <recommendedName>
        <fullName evidence="4">DUF4468 domain-containing protein</fullName>
    </recommendedName>
</protein>
<comment type="caution">
    <text evidence="2">The sequence shown here is derived from an EMBL/GenBank/DDBJ whole genome shotgun (WGS) entry which is preliminary data.</text>
</comment>